<dbReference type="InterPro" id="IPR025992">
    <property type="entry name" value="Haem-bd"/>
</dbReference>
<accession>A0A1T5AE16</accession>
<dbReference type="EMBL" id="FUYR01000001">
    <property type="protein sequence ID" value="SKB33049.1"/>
    <property type="molecule type" value="Genomic_DNA"/>
</dbReference>
<dbReference type="RefSeq" id="WP_079701170.1">
    <property type="nucleotide sequence ID" value="NZ_FUYR01000001.1"/>
</dbReference>
<keyword evidence="3" id="KW-1185">Reference proteome</keyword>
<dbReference type="SMART" id="SM01235">
    <property type="entry name" value="Haem_bd"/>
    <property type="match status" value="1"/>
</dbReference>
<evidence type="ECO:0000259" key="1">
    <source>
        <dbReference type="SMART" id="SM01235"/>
    </source>
</evidence>
<gene>
    <name evidence="2" type="ORF">SAMN05661099_0606</name>
</gene>
<proteinExistence type="predicted"/>
<dbReference type="Proteomes" id="UP000189981">
    <property type="component" value="Unassembled WGS sequence"/>
</dbReference>
<feature type="domain" description="Haem-binding" evidence="1">
    <location>
        <begin position="10"/>
        <end position="145"/>
    </location>
</feature>
<protein>
    <submittedName>
        <fullName evidence="2">Haem-binding domain-containing protein</fullName>
    </submittedName>
</protein>
<evidence type="ECO:0000313" key="3">
    <source>
        <dbReference type="Proteomes" id="UP000189981"/>
    </source>
</evidence>
<sequence length="153" mass="17905">MLKKILLGLLVILVLIQFIRPAKNQSNSATPDDIFNHYQAPDSIKTMIKTSCYDCHSDNTNYPWYSEIQPVAWWLDHHIEEGRNELNFSDFEAFNARFKSHKLDEVMDEVESENMPLKSYLISHQDAKLTVSQREAIVNWANQVRNIIKPRDQ</sequence>
<dbReference type="Pfam" id="PF14376">
    <property type="entry name" value="Haem_bd"/>
    <property type="match status" value="1"/>
</dbReference>
<organism evidence="2 3">
    <name type="scientific">Daejeonella lutea</name>
    <dbReference type="NCBI Taxonomy" id="572036"/>
    <lineage>
        <taxon>Bacteria</taxon>
        <taxon>Pseudomonadati</taxon>
        <taxon>Bacteroidota</taxon>
        <taxon>Sphingobacteriia</taxon>
        <taxon>Sphingobacteriales</taxon>
        <taxon>Sphingobacteriaceae</taxon>
        <taxon>Daejeonella</taxon>
    </lineage>
</organism>
<name>A0A1T5AE16_9SPHI</name>
<dbReference type="OrthoDB" id="196738at2"/>
<dbReference type="AlphaFoldDB" id="A0A1T5AE16"/>
<dbReference type="STRING" id="572036.SAMN05661099_0606"/>
<reference evidence="3" key="1">
    <citation type="submission" date="2017-02" db="EMBL/GenBank/DDBJ databases">
        <authorList>
            <person name="Varghese N."/>
            <person name="Submissions S."/>
        </authorList>
    </citation>
    <scope>NUCLEOTIDE SEQUENCE [LARGE SCALE GENOMIC DNA]</scope>
    <source>
        <strain evidence="3">DSM 22385</strain>
    </source>
</reference>
<evidence type="ECO:0000313" key="2">
    <source>
        <dbReference type="EMBL" id="SKB33049.1"/>
    </source>
</evidence>